<gene>
    <name evidence="1" type="primary">PP2A6</name>
    <name evidence="1" type="ORF">g.156692</name>
</gene>
<organism evidence="1">
    <name type="scientific">Anthurium amnicola</name>
    <dbReference type="NCBI Taxonomy" id="1678845"/>
    <lineage>
        <taxon>Eukaryota</taxon>
        <taxon>Viridiplantae</taxon>
        <taxon>Streptophyta</taxon>
        <taxon>Embryophyta</taxon>
        <taxon>Tracheophyta</taxon>
        <taxon>Spermatophyta</taxon>
        <taxon>Magnoliopsida</taxon>
        <taxon>Liliopsida</taxon>
        <taxon>Araceae</taxon>
        <taxon>Pothoideae</taxon>
        <taxon>Potheae</taxon>
        <taxon>Anthurium</taxon>
    </lineage>
</organism>
<dbReference type="EMBL" id="GDJX01020495">
    <property type="protein sequence ID" value="JAT47441.1"/>
    <property type="molecule type" value="Transcribed_RNA"/>
</dbReference>
<evidence type="ECO:0000313" key="1">
    <source>
        <dbReference type="EMBL" id="JAT47441.1"/>
    </source>
</evidence>
<sequence length="102" mass="11413">MASTIVLKTTDKYITWECKATVQCNAAKLTPGISYTPVIEMSLAGDSFGGWKNPVYLKIKTQAVDRTNTVNYLDIQMDEFSDFSFPSFKISMPNEMITLTAK</sequence>
<dbReference type="AlphaFoldDB" id="A0A1D1XYM5"/>
<reference evidence="1" key="1">
    <citation type="submission" date="2015-07" db="EMBL/GenBank/DDBJ databases">
        <title>Transcriptome Assembly of Anthurium amnicola.</title>
        <authorList>
            <person name="Suzuki J."/>
        </authorList>
    </citation>
    <scope>NUCLEOTIDE SEQUENCE</scope>
</reference>
<feature type="non-terminal residue" evidence="1">
    <location>
        <position position="102"/>
    </location>
</feature>
<accession>A0A1D1XYM5</accession>
<protein>
    <submittedName>
        <fullName evidence="1">Protein PHLOEM PROTEIN 2-LIKE A6</fullName>
    </submittedName>
</protein>
<name>A0A1D1XYM5_9ARAE</name>
<proteinExistence type="predicted"/>